<dbReference type="GO" id="GO:0016747">
    <property type="term" value="F:acyltransferase activity, transferring groups other than amino-acyl groups"/>
    <property type="evidence" value="ECO:0007669"/>
    <property type="project" value="InterPro"/>
</dbReference>
<sequence length="183" mass="21354">MIDIKTKRLEIKKFVINNWMDLQEIFVDFGSSEYAIYDFQMPTSDSRVKERTDWYIKNNFFAVYELNNNKVIGYVCFNGENYKELDLGYCFNSLYQGKGYATEACIAIINYAFNTLQVERLTGSTANLNYPSCRVLNRLGFSKTGECINSFRKTTEGNPIEFAGSLFLLKKDEWMKKDYSHIK</sequence>
<evidence type="ECO:0000313" key="3">
    <source>
        <dbReference type="Proteomes" id="UP001164733"/>
    </source>
</evidence>
<dbReference type="PROSITE" id="PS51186">
    <property type="entry name" value="GNAT"/>
    <property type="match status" value="1"/>
</dbReference>
<dbReference type="InterPro" id="IPR051531">
    <property type="entry name" value="N-acetyltransferase"/>
</dbReference>
<dbReference type="RefSeq" id="WP_216126807.1">
    <property type="nucleotide sequence ID" value="NZ_CP086239.1"/>
</dbReference>
<dbReference type="Pfam" id="PF13302">
    <property type="entry name" value="Acetyltransf_3"/>
    <property type="match status" value="1"/>
</dbReference>
<name>A0AA47I8G2_9CLOT</name>
<gene>
    <name evidence="2" type="ORF">LL038_10100</name>
</gene>
<proteinExistence type="predicted"/>
<protein>
    <submittedName>
        <fullName evidence="2">GNAT family N-acetyltransferase</fullName>
    </submittedName>
</protein>
<organism evidence="2 3">
    <name type="scientific">Clostridium estertheticum</name>
    <dbReference type="NCBI Taxonomy" id="238834"/>
    <lineage>
        <taxon>Bacteria</taxon>
        <taxon>Bacillati</taxon>
        <taxon>Bacillota</taxon>
        <taxon>Clostridia</taxon>
        <taxon>Eubacteriales</taxon>
        <taxon>Clostridiaceae</taxon>
        <taxon>Clostridium</taxon>
    </lineage>
</organism>
<dbReference type="AlphaFoldDB" id="A0AA47I8G2"/>
<reference evidence="2" key="1">
    <citation type="submission" date="2021-11" db="EMBL/GenBank/DDBJ databases">
        <title>Clostridia strains as spoilage organisms.</title>
        <authorList>
            <person name="Wambui J."/>
            <person name="Stevens M.J.A."/>
            <person name="Stephan R."/>
        </authorList>
    </citation>
    <scope>NUCLEOTIDE SEQUENCE</scope>
    <source>
        <strain evidence="2">CF009</strain>
    </source>
</reference>
<evidence type="ECO:0000259" key="1">
    <source>
        <dbReference type="PROSITE" id="PS51186"/>
    </source>
</evidence>
<dbReference type="Proteomes" id="UP001164733">
    <property type="component" value="Chromosome"/>
</dbReference>
<dbReference type="EMBL" id="CP086239">
    <property type="protein sequence ID" value="WAG62558.1"/>
    <property type="molecule type" value="Genomic_DNA"/>
</dbReference>
<dbReference type="PANTHER" id="PTHR43792">
    <property type="entry name" value="GNAT FAMILY, PUTATIVE (AFU_ORTHOLOGUE AFUA_3G00765)-RELATED-RELATED"/>
    <property type="match status" value="1"/>
</dbReference>
<dbReference type="InterPro" id="IPR000182">
    <property type="entry name" value="GNAT_dom"/>
</dbReference>
<accession>A0AA47I8G2</accession>
<evidence type="ECO:0000313" key="2">
    <source>
        <dbReference type="EMBL" id="WAG62558.1"/>
    </source>
</evidence>
<feature type="domain" description="N-acetyltransferase" evidence="1">
    <location>
        <begin position="20"/>
        <end position="173"/>
    </location>
</feature>